<proteinExistence type="inferred from homology"/>
<name>A0ABU8WUC9_9BURK</name>
<dbReference type="SUPFAM" id="SSF53850">
    <property type="entry name" value="Periplasmic binding protein-like II"/>
    <property type="match status" value="1"/>
</dbReference>
<dbReference type="InterPro" id="IPR005064">
    <property type="entry name" value="BUG"/>
</dbReference>
<dbReference type="Pfam" id="PF03401">
    <property type="entry name" value="TctC"/>
    <property type="match status" value="1"/>
</dbReference>
<evidence type="ECO:0000256" key="2">
    <source>
        <dbReference type="SAM" id="SignalP"/>
    </source>
</evidence>
<dbReference type="CDD" id="cd13578">
    <property type="entry name" value="PBP2_Bug27"/>
    <property type="match status" value="1"/>
</dbReference>
<feature type="signal peptide" evidence="2">
    <location>
        <begin position="1"/>
        <end position="24"/>
    </location>
</feature>
<evidence type="ECO:0000256" key="1">
    <source>
        <dbReference type="ARBA" id="ARBA00006987"/>
    </source>
</evidence>
<dbReference type="EMBL" id="JBBKZT010000020">
    <property type="protein sequence ID" value="MEJ8851163.1"/>
    <property type="molecule type" value="Genomic_DNA"/>
</dbReference>
<sequence>MKTLLKHSLAIAALALLGTAPALAADTFPTKPVRFIVSSAAGGFLDVNVRLVARYMSDKLGQQVIVENRPGAGGLLAFRTVKAAPADGYTLLAAGNTVAIQQAVNHEPGYDLAKDFTGVGPMTRTPFLLLTSPSQPDKTLPAMITRAKANPGKLDYASAGNGSTTHLVAAYFAQKAGVDLTHVPYKGNSAAWPDVVSGRVGMIFEPWGTSSAMIREGRMKALGVTSTKRLEVLPDVPTIAEQGVGGYSFYFWVGLMAPAGTPKDVVQKLNEALRAAVSTTEVKNKFRDDGAEAMQMSPDEFTHFLKDEAAGMGKLVADLRLPKE</sequence>
<reference evidence="3 4" key="1">
    <citation type="submission" date="2024-03" db="EMBL/GenBank/DDBJ databases">
        <title>Novel species of the genus Variovorax.</title>
        <authorList>
            <person name="Liu Q."/>
            <person name="Xin Y.-H."/>
        </authorList>
    </citation>
    <scope>NUCLEOTIDE SEQUENCE [LARGE SCALE GENOMIC DNA]</scope>
    <source>
        <strain evidence="3 4">KACC 18900</strain>
    </source>
</reference>
<protein>
    <submittedName>
        <fullName evidence="3">Tripartite tricarboxylate transporter substrate binding protein</fullName>
    </submittedName>
</protein>
<organism evidence="3 4">
    <name type="scientific">Variovorax rhizosphaerae</name>
    <dbReference type="NCBI Taxonomy" id="1836200"/>
    <lineage>
        <taxon>Bacteria</taxon>
        <taxon>Pseudomonadati</taxon>
        <taxon>Pseudomonadota</taxon>
        <taxon>Betaproteobacteria</taxon>
        <taxon>Burkholderiales</taxon>
        <taxon>Comamonadaceae</taxon>
        <taxon>Variovorax</taxon>
    </lineage>
</organism>
<keyword evidence="4" id="KW-1185">Reference proteome</keyword>
<accession>A0ABU8WUC9</accession>
<dbReference type="InterPro" id="IPR042100">
    <property type="entry name" value="Bug_dom1"/>
</dbReference>
<feature type="chain" id="PRO_5045569793" evidence="2">
    <location>
        <begin position="25"/>
        <end position="324"/>
    </location>
</feature>
<comment type="similarity">
    <text evidence="1">Belongs to the UPF0065 (bug) family.</text>
</comment>
<evidence type="ECO:0000313" key="4">
    <source>
        <dbReference type="Proteomes" id="UP001385892"/>
    </source>
</evidence>
<evidence type="ECO:0000313" key="3">
    <source>
        <dbReference type="EMBL" id="MEJ8851163.1"/>
    </source>
</evidence>
<gene>
    <name evidence="3" type="ORF">WKW82_31315</name>
</gene>
<dbReference type="Proteomes" id="UP001385892">
    <property type="component" value="Unassembled WGS sequence"/>
</dbReference>
<comment type="caution">
    <text evidence="3">The sequence shown here is derived from an EMBL/GenBank/DDBJ whole genome shotgun (WGS) entry which is preliminary data.</text>
</comment>
<dbReference type="Gene3D" id="3.40.190.10">
    <property type="entry name" value="Periplasmic binding protein-like II"/>
    <property type="match status" value="1"/>
</dbReference>
<keyword evidence="2" id="KW-0732">Signal</keyword>
<dbReference type="PANTHER" id="PTHR42928">
    <property type="entry name" value="TRICARBOXYLATE-BINDING PROTEIN"/>
    <property type="match status" value="1"/>
</dbReference>
<dbReference type="PANTHER" id="PTHR42928:SF5">
    <property type="entry name" value="BLR1237 PROTEIN"/>
    <property type="match status" value="1"/>
</dbReference>
<dbReference type="PIRSF" id="PIRSF017082">
    <property type="entry name" value="YflP"/>
    <property type="match status" value="1"/>
</dbReference>
<dbReference type="RefSeq" id="WP_340346697.1">
    <property type="nucleotide sequence ID" value="NZ_JBBKZT010000020.1"/>
</dbReference>
<dbReference type="Gene3D" id="3.40.190.150">
    <property type="entry name" value="Bordetella uptake gene, domain 1"/>
    <property type="match status" value="1"/>
</dbReference>